<proteinExistence type="predicted"/>
<feature type="region of interest" description="Disordered" evidence="1">
    <location>
        <begin position="1"/>
        <end position="20"/>
    </location>
</feature>
<organism evidence="2 3">
    <name type="scientific">Magnetospirillum sulfuroxidans</name>
    <dbReference type="NCBI Taxonomy" id="611300"/>
    <lineage>
        <taxon>Bacteria</taxon>
        <taxon>Pseudomonadati</taxon>
        <taxon>Pseudomonadota</taxon>
        <taxon>Alphaproteobacteria</taxon>
        <taxon>Rhodospirillales</taxon>
        <taxon>Rhodospirillaceae</taxon>
        <taxon>Magnetospirillum</taxon>
    </lineage>
</organism>
<dbReference type="RefSeq" id="WP_211550164.1">
    <property type="nucleotide sequence ID" value="NZ_JAGTUF010000015.1"/>
</dbReference>
<evidence type="ECO:0000313" key="2">
    <source>
        <dbReference type="EMBL" id="MBR9972923.1"/>
    </source>
</evidence>
<reference evidence="2 3" key="1">
    <citation type="submission" date="2021-04" db="EMBL/GenBank/DDBJ databases">
        <title>Magnetospirillum sulfuroxidans sp. nov., a facultative chemolithoautotrophic sulfur-oxidizing alphaproteobacterium isolated from freshwater sediment and proposals for Paramagetospirillum gen. nov., and Magnetospirillaceae fam. nov.</title>
        <authorList>
            <person name="Koziaeva V."/>
            <person name="Geelhoed J.S."/>
            <person name="Sorokin D.Y."/>
            <person name="Grouzdev D.S."/>
        </authorList>
    </citation>
    <scope>NUCLEOTIDE SEQUENCE [LARGE SCALE GENOMIC DNA]</scope>
    <source>
        <strain evidence="2 3">J10</strain>
    </source>
</reference>
<dbReference type="EMBL" id="JAGTUF010000015">
    <property type="protein sequence ID" value="MBR9972923.1"/>
    <property type="molecule type" value="Genomic_DNA"/>
</dbReference>
<accession>A0ABS5IGQ3</accession>
<protein>
    <submittedName>
        <fullName evidence="2">Uncharacterized protein</fullName>
    </submittedName>
</protein>
<feature type="region of interest" description="Disordered" evidence="1">
    <location>
        <begin position="29"/>
        <end position="66"/>
    </location>
</feature>
<evidence type="ECO:0000256" key="1">
    <source>
        <dbReference type="SAM" id="MobiDB-lite"/>
    </source>
</evidence>
<comment type="caution">
    <text evidence="2">The sequence shown here is derived from an EMBL/GenBank/DDBJ whole genome shotgun (WGS) entry which is preliminary data.</text>
</comment>
<evidence type="ECO:0000313" key="3">
    <source>
        <dbReference type="Proteomes" id="UP000680714"/>
    </source>
</evidence>
<name>A0ABS5IGQ3_9PROT</name>
<dbReference type="Proteomes" id="UP000680714">
    <property type="component" value="Unassembled WGS sequence"/>
</dbReference>
<keyword evidence="3" id="KW-1185">Reference proteome</keyword>
<sequence length="86" mass="9226">MQTILSHGDKGCGVVDTTRQPSGSARLAIFSRDRRTGRAPSTTPADFPQGEAKVAETEKSSHLSVPSISASHLEIKGQRLMTSRFS</sequence>
<gene>
    <name evidence="2" type="ORF">KEC16_14460</name>
</gene>